<feature type="transmembrane region" description="Helical" evidence="1">
    <location>
        <begin position="26"/>
        <end position="44"/>
    </location>
</feature>
<comment type="caution">
    <text evidence="3">The sequence shown here is derived from an EMBL/GenBank/DDBJ whole genome shotgun (WGS) entry which is preliminary data.</text>
</comment>
<keyword evidence="1" id="KW-1133">Transmembrane helix</keyword>
<keyword evidence="1" id="KW-0472">Membrane</keyword>
<keyword evidence="1" id="KW-0812">Transmembrane</keyword>
<dbReference type="InterPro" id="IPR012495">
    <property type="entry name" value="TadE-like_dom"/>
</dbReference>
<evidence type="ECO:0000313" key="4">
    <source>
        <dbReference type="Proteomes" id="UP001501867"/>
    </source>
</evidence>
<dbReference type="EMBL" id="BAAABV010000005">
    <property type="protein sequence ID" value="GAA0270070.1"/>
    <property type="molecule type" value="Genomic_DNA"/>
</dbReference>
<dbReference type="Pfam" id="PF07811">
    <property type="entry name" value="TadE"/>
    <property type="match status" value="1"/>
</dbReference>
<protein>
    <submittedName>
        <fullName evidence="3">Pilus assembly protein</fullName>
    </submittedName>
</protein>
<keyword evidence="4" id="KW-1185">Reference proteome</keyword>
<name>A0ABN0V143_9ACTN</name>
<evidence type="ECO:0000259" key="2">
    <source>
        <dbReference type="Pfam" id="PF07811"/>
    </source>
</evidence>
<evidence type="ECO:0000256" key="1">
    <source>
        <dbReference type="SAM" id="Phobius"/>
    </source>
</evidence>
<dbReference type="Proteomes" id="UP001501867">
    <property type="component" value="Unassembled WGS sequence"/>
</dbReference>
<gene>
    <name evidence="3" type="ORF">GCM10010302_04540</name>
</gene>
<sequence length="175" mass="17744">MTPGILTTRAGRWLALARQDRGSETIAAAIVTPLLIMLLCLAIAGGRIVTSGAKIDAAAEDAARAASISRTTAGAQAEASAAAARSLRDQGIHCTSVSTSVDISGLTVPLGQAGTVTVTITCNVTMADLLLPGVPGTKTLTSRFTSVVDAYRSRALGFANSEGSWTANRSTGAVQ</sequence>
<organism evidence="3 4">
    <name type="scientific">Streptomyces polychromogenes</name>
    <dbReference type="NCBI Taxonomy" id="67342"/>
    <lineage>
        <taxon>Bacteria</taxon>
        <taxon>Bacillati</taxon>
        <taxon>Actinomycetota</taxon>
        <taxon>Actinomycetes</taxon>
        <taxon>Kitasatosporales</taxon>
        <taxon>Streptomycetaceae</taxon>
        <taxon>Streptomyces</taxon>
    </lineage>
</organism>
<accession>A0ABN0V143</accession>
<proteinExistence type="predicted"/>
<evidence type="ECO:0000313" key="3">
    <source>
        <dbReference type="EMBL" id="GAA0270070.1"/>
    </source>
</evidence>
<reference evidence="3 4" key="1">
    <citation type="journal article" date="2019" name="Int. J. Syst. Evol. Microbiol.">
        <title>The Global Catalogue of Microorganisms (GCM) 10K type strain sequencing project: providing services to taxonomists for standard genome sequencing and annotation.</title>
        <authorList>
            <consortium name="The Broad Institute Genomics Platform"/>
            <consortium name="The Broad Institute Genome Sequencing Center for Infectious Disease"/>
            <person name="Wu L."/>
            <person name="Ma J."/>
        </authorList>
    </citation>
    <scope>NUCLEOTIDE SEQUENCE [LARGE SCALE GENOMIC DNA]</scope>
    <source>
        <strain evidence="3 4">JCM 4505</strain>
    </source>
</reference>
<dbReference type="RefSeq" id="WP_344151506.1">
    <property type="nucleotide sequence ID" value="NZ_BAAABV010000005.1"/>
</dbReference>
<feature type="domain" description="TadE-like" evidence="2">
    <location>
        <begin position="28"/>
        <end position="64"/>
    </location>
</feature>